<dbReference type="RefSeq" id="XP_058338420.1">
    <property type="nucleotide sequence ID" value="XM_058490808.1"/>
</dbReference>
<sequence>MIYFTTPNCIDSCQDGYQTCGYGDDERIEEWEKSIMQNSEAVPKQLKFNLPAPELPSTHQALVHPLAPCPPNVDSPPAPLYYHAQPQVKKRKVSPEVPEVPESEKKTRFYTFLAHQGPVQEVDEAICGLLRNELTNLKLFPGLIDAKLEDITWYHTRDLDSLTVAGMVTPGTAAFLENMKAILFCVINSSRHLKVKNKVDVEDKDDYEIKHTIYPLQVYANFLRNSLSPVFQKGKEPSESFTTKVNNGGRTLIWLVYLYGIEVLLFPSHFHWSQLGNLSQADTKEIVLYNNGIRKPLSTLLFPFQSAALSESKNK</sequence>
<reference evidence="1 2" key="1">
    <citation type="submission" date="2023-03" db="EMBL/GenBank/DDBJ databases">
        <title>Genome sequence of Lichtheimia ornata CBS 291.66.</title>
        <authorList>
            <person name="Mohabir J.T."/>
            <person name="Shea T.P."/>
            <person name="Kurbessoian T."/>
            <person name="Berby B."/>
            <person name="Fontaine J."/>
            <person name="Livny J."/>
            <person name="Gnirke A."/>
            <person name="Stajich J.E."/>
            <person name="Cuomo C.A."/>
        </authorList>
    </citation>
    <scope>NUCLEOTIDE SEQUENCE [LARGE SCALE GENOMIC DNA]</scope>
    <source>
        <strain evidence="1">CBS 291.66</strain>
    </source>
</reference>
<organism evidence="1 2">
    <name type="scientific">Lichtheimia ornata</name>
    <dbReference type="NCBI Taxonomy" id="688661"/>
    <lineage>
        <taxon>Eukaryota</taxon>
        <taxon>Fungi</taxon>
        <taxon>Fungi incertae sedis</taxon>
        <taxon>Mucoromycota</taxon>
        <taxon>Mucoromycotina</taxon>
        <taxon>Mucoromycetes</taxon>
        <taxon>Mucorales</taxon>
        <taxon>Lichtheimiaceae</taxon>
        <taxon>Lichtheimia</taxon>
    </lineage>
</organism>
<dbReference type="Proteomes" id="UP001234581">
    <property type="component" value="Unassembled WGS sequence"/>
</dbReference>
<dbReference type="EMBL" id="JARTCD010000077">
    <property type="protein sequence ID" value="KAJ8653506.1"/>
    <property type="molecule type" value="Genomic_DNA"/>
</dbReference>
<dbReference type="GeneID" id="83218236"/>
<name>A0AAD7UUV1_9FUNG</name>
<proteinExistence type="predicted"/>
<dbReference type="AlphaFoldDB" id="A0AAD7UUV1"/>
<evidence type="ECO:0000313" key="2">
    <source>
        <dbReference type="Proteomes" id="UP001234581"/>
    </source>
</evidence>
<gene>
    <name evidence="1" type="ORF">O0I10_010834</name>
</gene>
<comment type="caution">
    <text evidence="1">The sequence shown here is derived from an EMBL/GenBank/DDBJ whole genome shotgun (WGS) entry which is preliminary data.</text>
</comment>
<keyword evidence="2" id="KW-1185">Reference proteome</keyword>
<evidence type="ECO:0000313" key="1">
    <source>
        <dbReference type="EMBL" id="KAJ8653506.1"/>
    </source>
</evidence>
<accession>A0AAD7UUV1</accession>
<protein>
    <submittedName>
        <fullName evidence="1">Uncharacterized protein</fullName>
    </submittedName>
</protein>